<evidence type="ECO:0000313" key="3">
    <source>
        <dbReference type="Proteomes" id="UP001479290"/>
    </source>
</evidence>
<keyword evidence="3" id="KW-1185">Reference proteome</keyword>
<gene>
    <name evidence="2" type="ORF">ABG768_009474</name>
</gene>
<reference evidence="2 3" key="1">
    <citation type="submission" date="2024-05" db="EMBL/GenBank/DDBJ databases">
        <title>A high-quality chromosomal-level genome assembly of Topmouth culter (Culter alburnus).</title>
        <authorList>
            <person name="Zhao H."/>
        </authorList>
    </citation>
    <scope>NUCLEOTIDE SEQUENCE [LARGE SCALE GENOMIC DNA]</scope>
    <source>
        <strain evidence="2">CATC2023</strain>
        <tissue evidence="2">Muscle</tissue>
    </source>
</reference>
<comment type="caution">
    <text evidence="2">The sequence shown here is derived from an EMBL/GenBank/DDBJ whole genome shotgun (WGS) entry which is preliminary data.</text>
</comment>
<dbReference type="PANTHER" id="PTHR35972:SF1">
    <property type="entry name" value="SINGLE-PASS MEMBRANE AND COILED-COIL DOMAIN-CONTAINING PROTEIN 3"/>
    <property type="match status" value="1"/>
</dbReference>
<protein>
    <recommendedName>
        <fullName evidence="4">Single-pass membrane protein with coiled-coil domains 3</fullName>
    </recommendedName>
</protein>
<sequence length="220" mass="25328">MSWSDIFFPGNPEKRERLVRKSQEIQELMKNNFRATNQLIEALKEHLDLSFRPIKLNEKATVKENCDVIIERIHEIQAEVQKIDEKLKAKLEPTLYEKLKNMSLSARDYHRVSGYIRPVCGVGGSAAVLAVGWLIKNERILTNMRLTFGLIKTTALATVVVGLLFVGIDIIMSVILGAMERDELERALKEYDEVLEEFRPVSEKYQDSITHVRVRLEMSQ</sequence>
<feature type="transmembrane region" description="Helical" evidence="1">
    <location>
        <begin position="155"/>
        <end position="179"/>
    </location>
</feature>
<keyword evidence="1" id="KW-1133">Transmembrane helix</keyword>
<feature type="transmembrane region" description="Helical" evidence="1">
    <location>
        <begin position="115"/>
        <end position="135"/>
    </location>
</feature>
<proteinExistence type="predicted"/>
<dbReference type="PANTHER" id="PTHR35972">
    <property type="entry name" value="SINGLE-PASS MEMBRANE AND COILED-COIL DOMAIN-CONTAINING PROTEIN 3"/>
    <property type="match status" value="1"/>
</dbReference>
<dbReference type="InterPro" id="IPR040004">
    <property type="entry name" value="SMCO3"/>
</dbReference>
<keyword evidence="1" id="KW-0812">Transmembrane</keyword>
<organism evidence="2 3">
    <name type="scientific">Culter alburnus</name>
    <name type="common">Topmouth culter</name>
    <dbReference type="NCBI Taxonomy" id="194366"/>
    <lineage>
        <taxon>Eukaryota</taxon>
        <taxon>Metazoa</taxon>
        <taxon>Chordata</taxon>
        <taxon>Craniata</taxon>
        <taxon>Vertebrata</taxon>
        <taxon>Euteleostomi</taxon>
        <taxon>Actinopterygii</taxon>
        <taxon>Neopterygii</taxon>
        <taxon>Teleostei</taxon>
        <taxon>Ostariophysi</taxon>
        <taxon>Cypriniformes</taxon>
        <taxon>Xenocyprididae</taxon>
        <taxon>Xenocypridinae</taxon>
        <taxon>Culter</taxon>
    </lineage>
</organism>
<evidence type="ECO:0008006" key="4">
    <source>
        <dbReference type="Google" id="ProtNLM"/>
    </source>
</evidence>
<keyword evidence="1" id="KW-0472">Membrane</keyword>
<dbReference type="Proteomes" id="UP001479290">
    <property type="component" value="Unassembled WGS sequence"/>
</dbReference>
<dbReference type="InterPro" id="IPR027895">
    <property type="entry name" value="DUF4533"/>
</dbReference>
<dbReference type="Pfam" id="PF15047">
    <property type="entry name" value="DUF4533"/>
    <property type="match status" value="1"/>
</dbReference>
<accession>A0AAW1ZDA9</accession>
<name>A0AAW1ZDA9_CULAL</name>
<dbReference type="AlphaFoldDB" id="A0AAW1ZDA9"/>
<evidence type="ECO:0000256" key="1">
    <source>
        <dbReference type="SAM" id="Phobius"/>
    </source>
</evidence>
<evidence type="ECO:0000313" key="2">
    <source>
        <dbReference type="EMBL" id="KAK9959345.1"/>
    </source>
</evidence>
<dbReference type="EMBL" id="JAWDJR010000017">
    <property type="protein sequence ID" value="KAK9959345.1"/>
    <property type="molecule type" value="Genomic_DNA"/>
</dbReference>